<dbReference type="AlphaFoldDB" id="A0A4P9K7C0"/>
<feature type="transmembrane region" description="Helical" evidence="8">
    <location>
        <begin position="222"/>
        <end position="241"/>
    </location>
</feature>
<feature type="transmembrane region" description="Helical" evidence="8">
    <location>
        <begin position="57"/>
        <end position="77"/>
    </location>
</feature>
<keyword evidence="3 8" id="KW-0813">Transport</keyword>
<keyword evidence="11" id="KW-1185">Reference proteome</keyword>
<dbReference type="GO" id="GO:0005886">
    <property type="term" value="C:plasma membrane"/>
    <property type="evidence" value="ECO:0007669"/>
    <property type="project" value="UniProtKB-SubCell"/>
</dbReference>
<evidence type="ECO:0000313" key="11">
    <source>
        <dbReference type="Proteomes" id="UP000304864"/>
    </source>
</evidence>
<evidence type="ECO:0000256" key="5">
    <source>
        <dbReference type="ARBA" id="ARBA00022989"/>
    </source>
</evidence>
<dbReference type="InterPro" id="IPR020846">
    <property type="entry name" value="MFS_dom"/>
</dbReference>
<evidence type="ECO:0000256" key="4">
    <source>
        <dbReference type="ARBA" id="ARBA00022692"/>
    </source>
</evidence>
<accession>A0A4P9K7C0</accession>
<feature type="domain" description="Major facilitator superfamily (MFS) profile" evidence="9">
    <location>
        <begin position="19"/>
        <end position="473"/>
    </location>
</feature>
<dbReference type="InterPro" id="IPR004737">
    <property type="entry name" value="NO3_transporter_NarK/NarU-like"/>
</dbReference>
<keyword evidence="8" id="KW-1003">Cell membrane</keyword>
<reference evidence="10 11" key="1">
    <citation type="submission" date="2019-05" db="EMBL/GenBank/DDBJ databases">
        <title>Thiomicrorhabdus sediminis sp. nov, a novel sulfur-oxidizing bacterium isolated from coastal sediment.</title>
        <authorList>
            <person name="Liu X."/>
        </authorList>
    </citation>
    <scope>NUCLEOTIDE SEQUENCE [LARGE SCALE GENOMIC DNA]</scope>
    <source>
        <strain evidence="10 11">G1</strain>
    </source>
</reference>
<keyword evidence="5 8" id="KW-1133">Transmembrane helix</keyword>
<comment type="subcellular location">
    <subcellularLocation>
        <location evidence="8">Cell membrane</location>
        <topology evidence="8">Multi-pass membrane protein</topology>
    </subcellularLocation>
    <subcellularLocation>
        <location evidence="1">Membrane</location>
        <topology evidence="1">Multi-pass membrane protein</topology>
    </subcellularLocation>
</comment>
<feature type="transmembrane region" description="Helical" evidence="8">
    <location>
        <begin position="174"/>
        <end position="194"/>
    </location>
</feature>
<dbReference type="InterPro" id="IPR011701">
    <property type="entry name" value="MFS"/>
</dbReference>
<feature type="transmembrane region" description="Helical" evidence="8">
    <location>
        <begin position="84"/>
        <end position="103"/>
    </location>
</feature>
<feature type="transmembrane region" description="Helical" evidence="8">
    <location>
        <begin position="148"/>
        <end position="168"/>
    </location>
</feature>
<comment type="caution">
    <text evidence="8">Lacks conserved residue(s) required for the propagation of feature annotation.</text>
</comment>
<dbReference type="PANTHER" id="PTHR23515">
    <property type="entry name" value="HIGH-AFFINITY NITRATE TRANSPORTER 2.3"/>
    <property type="match status" value="1"/>
</dbReference>
<evidence type="ECO:0000313" key="10">
    <source>
        <dbReference type="EMBL" id="QCU90236.1"/>
    </source>
</evidence>
<dbReference type="Gene3D" id="1.20.1250.20">
    <property type="entry name" value="MFS general substrate transporter like domains"/>
    <property type="match status" value="2"/>
</dbReference>
<feature type="transmembrane region" description="Helical" evidence="8">
    <location>
        <begin position="387"/>
        <end position="411"/>
    </location>
</feature>
<feature type="transmembrane region" description="Helical" evidence="8">
    <location>
        <begin position="363"/>
        <end position="381"/>
    </location>
</feature>
<evidence type="ECO:0000256" key="8">
    <source>
        <dbReference type="RuleBase" id="RU366033"/>
    </source>
</evidence>
<organism evidence="10 11">
    <name type="scientific">Thiomicrorhabdus sediminis</name>
    <dbReference type="NCBI Taxonomy" id="2580412"/>
    <lineage>
        <taxon>Bacteria</taxon>
        <taxon>Pseudomonadati</taxon>
        <taxon>Pseudomonadota</taxon>
        <taxon>Gammaproteobacteria</taxon>
        <taxon>Thiotrichales</taxon>
        <taxon>Piscirickettsiaceae</taxon>
        <taxon>Thiomicrorhabdus</taxon>
    </lineage>
</organism>
<dbReference type="RefSeq" id="WP_138564911.1">
    <property type="nucleotide sequence ID" value="NZ_CP040602.1"/>
</dbReference>
<feature type="transmembrane region" description="Helical" evidence="8">
    <location>
        <begin position="450"/>
        <end position="469"/>
    </location>
</feature>
<feature type="transmembrane region" description="Helical" evidence="8">
    <location>
        <begin position="20"/>
        <end position="37"/>
    </location>
</feature>
<dbReference type="PROSITE" id="PS50850">
    <property type="entry name" value="MFS"/>
    <property type="match status" value="1"/>
</dbReference>
<comment type="similarity">
    <text evidence="2 8">Belongs to the major facilitator superfamily. Nitrate/nitrite porter (TC 2.A.1.8) family.</text>
</comment>
<feature type="transmembrane region" description="Helical" evidence="8">
    <location>
        <begin position="109"/>
        <end position="127"/>
    </location>
</feature>
<dbReference type="NCBIfam" id="TIGR00886">
    <property type="entry name" value="2A0108"/>
    <property type="match status" value="1"/>
</dbReference>
<proteinExistence type="inferred from homology"/>
<dbReference type="Proteomes" id="UP000304864">
    <property type="component" value="Chromosome"/>
</dbReference>
<evidence type="ECO:0000256" key="2">
    <source>
        <dbReference type="ARBA" id="ARBA00008432"/>
    </source>
</evidence>
<protein>
    <recommendedName>
        <fullName evidence="8">Nitrate/nitrite transporter</fullName>
    </recommendedName>
</protein>
<dbReference type="InterPro" id="IPR036259">
    <property type="entry name" value="MFS_trans_sf"/>
</dbReference>
<evidence type="ECO:0000259" key="9">
    <source>
        <dbReference type="PROSITE" id="PS50850"/>
    </source>
</evidence>
<dbReference type="InterPro" id="IPR044772">
    <property type="entry name" value="NO3_transporter"/>
</dbReference>
<evidence type="ECO:0000256" key="6">
    <source>
        <dbReference type="ARBA" id="ARBA00023063"/>
    </source>
</evidence>
<gene>
    <name evidence="10" type="ORF">FE785_06130</name>
</gene>
<feature type="transmembrane region" description="Helical" evidence="8">
    <location>
        <begin position="423"/>
        <end position="444"/>
    </location>
</feature>
<dbReference type="SUPFAM" id="SSF103473">
    <property type="entry name" value="MFS general substrate transporter"/>
    <property type="match status" value="1"/>
</dbReference>
<dbReference type="KEGG" id="thig:FE785_06130"/>
<feature type="transmembrane region" description="Helical" evidence="8">
    <location>
        <begin position="257"/>
        <end position="275"/>
    </location>
</feature>
<dbReference type="GO" id="GO:0042128">
    <property type="term" value="P:nitrate assimilation"/>
    <property type="evidence" value="ECO:0007669"/>
    <property type="project" value="UniProtKB-UniRule"/>
</dbReference>
<dbReference type="GO" id="GO:0015112">
    <property type="term" value="F:nitrate transmembrane transporter activity"/>
    <property type="evidence" value="ECO:0007669"/>
    <property type="project" value="UniProtKB-UniRule"/>
</dbReference>
<dbReference type="EMBL" id="CP040602">
    <property type="protein sequence ID" value="QCU90236.1"/>
    <property type="molecule type" value="Genomic_DNA"/>
</dbReference>
<dbReference type="Pfam" id="PF07690">
    <property type="entry name" value="MFS_1"/>
    <property type="match status" value="2"/>
</dbReference>
<evidence type="ECO:0000256" key="7">
    <source>
        <dbReference type="ARBA" id="ARBA00023136"/>
    </source>
</evidence>
<keyword evidence="7 8" id="KW-0472">Membrane</keyword>
<dbReference type="GO" id="GO:0015113">
    <property type="term" value="F:nitrite transmembrane transporter activity"/>
    <property type="evidence" value="ECO:0007669"/>
    <property type="project" value="InterPro"/>
</dbReference>
<evidence type="ECO:0000256" key="1">
    <source>
        <dbReference type="ARBA" id="ARBA00004141"/>
    </source>
</evidence>
<feature type="transmembrane region" description="Helical" evidence="8">
    <location>
        <begin position="302"/>
        <end position="325"/>
    </location>
</feature>
<feature type="transmembrane region" description="Helical" evidence="8">
    <location>
        <begin position="331"/>
        <end position="351"/>
    </location>
</feature>
<evidence type="ECO:0000256" key="3">
    <source>
        <dbReference type="ARBA" id="ARBA00022448"/>
    </source>
</evidence>
<name>A0A4P9K7C0_9GAMM</name>
<keyword evidence="4 8" id="KW-0812">Transmembrane</keyword>
<sequence>MSIDHSKFNLLSFSGNTRILHLTWLAFFMSFVVWLGLGPMMPFIQEALQLSSQQAKVLLILNVAMTIPARIIVGILVDKYGPKIMYSAILILGGAISIAFAWAQTYEELALLRFLSGFIGAGFVVGIRMISEWFPAKQTGIAQGIYGGWGNFGSAGAAMTLPFIASYFGTDEGWRIAITLASFVAIAYGVIYFFSVSDTPKGSTYFKPKKTGAMEVTSKADLALYIIMNIPLYLALGVLTWKLSPQNMGLITSESTYAIYVILGATYAFQISKIWQINKHIFKEPVPPLHSYKFKQVAILDWAYLVTFGTELAVVSMLAMFYVSWFELPKITAALLAGIYPFINLVARPGGGWISDRFGRRRTLLVIFAGITASFLFLGNVDKSWSVELVVAITIIAGIFSKAGSGAVYAMVPLIQRRMTGQIAGMAGAYGNVGAVLFLTVNSLVDYDMFFMVIGVVSAAVLTMIVFFLEEPEGQMTEVLPDGTVQLIDVK</sequence>
<dbReference type="OrthoDB" id="9773404at2"/>
<keyword evidence="6 8" id="KW-0534">Nitrate assimilation</keyword>